<feature type="domain" description="Major facilitator superfamily (MFS) profile" evidence="10">
    <location>
        <begin position="101"/>
        <end position="543"/>
    </location>
</feature>
<evidence type="ECO:0000256" key="6">
    <source>
        <dbReference type="ARBA" id="ARBA00023136"/>
    </source>
</evidence>
<dbReference type="RefSeq" id="XP_013310866.1">
    <property type="nucleotide sequence ID" value="XM_013455412.1"/>
</dbReference>
<feature type="transmembrane region" description="Helical" evidence="9">
    <location>
        <begin position="141"/>
        <end position="161"/>
    </location>
</feature>
<evidence type="ECO:0000256" key="5">
    <source>
        <dbReference type="ARBA" id="ARBA00022989"/>
    </source>
</evidence>
<keyword evidence="5 9" id="KW-1133">Transmembrane helix</keyword>
<feature type="transmembrane region" description="Helical" evidence="9">
    <location>
        <begin position="389"/>
        <end position="410"/>
    </location>
</feature>
<dbReference type="FunFam" id="1.20.1250.20:FF:000474">
    <property type="entry name" value="Sugar transporter, putative"/>
    <property type="match status" value="1"/>
</dbReference>
<dbReference type="HOGENOM" id="CLU_001265_43_5_1"/>
<feature type="compositionally biased region" description="Basic and acidic residues" evidence="8">
    <location>
        <begin position="23"/>
        <end position="37"/>
    </location>
</feature>
<keyword evidence="4 9" id="KW-0812">Transmembrane</keyword>
<dbReference type="PRINTS" id="PR00171">
    <property type="entry name" value="SUGRTRNSPORT"/>
</dbReference>
<feature type="compositionally biased region" description="Basic and acidic residues" evidence="8">
    <location>
        <begin position="1"/>
        <end position="10"/>
    </location>
</feature>
<dbReference type="SUPFAM" id="SSF103473">
    <property type="entry name" value="MFS general substrate transporter"/>
    <property type="match status" value="1"/>
</dbReference>
<evidence type="ECO:0000256" key="8">
    <source>
        <dbReference type="SAM" id="MobiDB-lite"/>
    </source>
</evidence>
<dbReference type="Gene3D" id="1.20.1250.20">
    <property type="entry name" value="MFS general substrate transporter like domains"/>
    <property type="match status" value="1"/>
</dbReference>
<keyword evidence="12" id="KW-1185">Reference proteome</keyword>
<dbReference type="Pfam" id="PF00083">
    <property type="entry name" value="Sugar_tr"/>
    <property type="match status" value="1"/>
</dbReference>
<gene>
    <name evidence="11" type="ORF">PV05_11884</name>
</gene>
<evidence type="ECO:0000313" key="11">
    <source>
        <dbReference type="EMBL" id="KIW50282.1"/>
    </source>
</evidence>
<feature type="transmembrane region" description="Helical" evidence="9">
    <location>
        <begin position="520"/>
        <end position="539"/>
    </location>
</feature>
<evidence type="ECO:0000256" key="2">
    <source>
        <dbReference type="ARBA" id="ARBA00010992"/>
    </source>
</evidence>
<dbReference type="GO" id="GO:0015798">
    <property type="term" value="P:myo-inositol transport"/>
    <property type="evidence" value="ECO:0007669"/>
    <property type="project" value="UniProtKB-ARBA"/>
</dbReference>
<sequence length="608" mass="66743">MSKSTIHQDESAEALMTGSSSHNESRPAELTLHKTPSDEPSALEVHAFAKAHGLSHRLDVFQKAAALIQGEDILDLTSAERDALRDETSRKWRQPKMLYFTILVCSIGAIEQGWAQTGMNGANLYFPTAFGIGSDSKHDNFVVGLINSGIYLSTGLLGAWLSDPVNHRLGRRGAVFTGSMLCLIANLGSGVSANWPQLLFFRLILGLGLGINASTVSVWAAESAPKQIRGGLAVSWQMSTAFGIFLGFVANAAVYNVGPSAWRWQLAGPAIPTVPLAAMIYLCPESPSWYQKQGRYDRAFRSLCTLRNTELQAAKELYTAYLQGRVRAKMSEGERSPLFFTKVAELFTIPRIRRATTASYVVMLSQQLCGINIISFYSSTIFSDAGFSLFGALLASCVFGFLNFVGAFPAVWTMDTLGRRSLLLLTLPVMGVTMFATGLSFNIPADNPAHFGLLATLIYGFCLEYSPGMGPVPNAYSAEVFPLSHREVGMGFAVATTNFWAAILSLTFPGVLTALGSPGAFTLYAILNVVAGVLIFLFLPETRMKTLDELDDVFSIPTRTFIKYQVTEYLPWFVRRYFWRDRLAELRPLTLEAEYRELEQDEDQADGA</sequence>
<dbReference type="InterPro" id="IPR003663">
    <property type="entry name" value="Sugar/inositol_transpt"/>
</dbReference>
<feature type="transmembrane region" description="Helical" evidence="9">
    <location>
        <begin position="358"/>
        <end position="377"/>
    </location>
</feature>
<comment type="similarity">
    <text evidence="2 7">Belongs to the major facilitator superfamily. Sugar transporter (TC 2.A.1.1) family.</text>
</comment>
<dbReference type="Proteomes" id="UP000054342">
    <property type="component" value="Unassembled WGS sequence"/>
</dbReference>
<feature type="transmembrane region" description="Helical" evidence="9">
    <location>
        <begin position="173"/>
        <end position="193"/>
    </location>
</feature>
<evidence type="ECO:0000259" key="10">
    <source>
        <dbReference type="PROSITE" id="PS50850"/>
    </source>
</evidence>
<dbReference type="GeneID" id="25333792"/>
<name>A0A0D2CKB0_9EURO</name>
<dbReference type="OrthoDB" id="5290825at2759"/>
<evidence type="ECO:0000256" key="4">
    <source>
        <dbReference type="ARBA" id="ARBA00022692"/>
    </source>
</evidence>
<dbReference type="InterPro" id="IPR050814">
    <property type="entry name" value="Myo-inositol_Transporter"/>
</dbReference>
<dbReference type="InterPro" id="IPR020846">
    <property type="entry name" value="MFS_dom"/>
</dbReference>
<organism evidence="11 12">
    <name type="scientific">Exophiala xenobiotica</name>
    <dbReference type="NCBI Taxonomy" id="348802"/>
    <lineage>
        <taxon>Eukaryota</taxon>
        <taxon>Fungi</taxon>
        <taxon>Dikarya</taxon>
        <taxon>Ascomycota</taxon>
        <taxon>Pezizomycotina</taxon>
        <taxon>Eurotiomycetes</taxon>
        <taxon>Chaetothyriomycetidae</taxon>
        <taxon>Chaetothyriales</taxon>
        <taxon>Herpotrichiellaceae</taxon>
        <taxon>Exophiala</taxon>
    </lineage>
</organism>
<dbReference type="PROSITE" id="PS50850">
    <property type="entry name" value="MFS"/>
    <property type="match status" value="1"/>
</dbReference>
<feature type="transmembrane region" description="Helical" evidence="9">
    <location>
        <begin position="199"/>
        <end position="221"/>
    </location>
</feature>
<dbReference type="InterPro" id="IPR036259">
    <property type="entry name" value="MFS_trans_sf"/>
</dbReference>
<keyword evidence="6 9" id="KW-0472">Membrane</keyword>
<dbReference type="EMBL" id="KN847323">
    <property type="protein sequence ID" value="KIW50282.1"/>
    <property type="molecule type" value="Genomic_DNA"/>
</dbReference>
<dbReference type="NCBIfam" id="TIGR00879">
    <property type="entry name" value="SP"/>
    <property type="match status" value="1"/>
</dbReference>
<feature type="transmembrane region" description="Helical" evidence="9">
    <location>
        <begin position="488"/>
        <end position="508"/>
    </location>
</feature>
<feature type="region of interest" description="Disordered" evidence="8">
    <location>
        <begin position="1"/>
        <end position="37"/>
    </location>
</feature>
<reference evidence="11 12" key="1">
    <citation type="submission" date="2015-01" db="EMBL/GenBank/DDBJ databases">
        <title>The Genome Sequence of Exophiala xenobiotica CBS118157.</title>
        <authorList>
            <consortium name="The Broad Institute Genomics Platform"/>
            <person name="Cuomo C."/>
            <person name="de Hoog S."/>
            <person name="Gorbushina A."/>
            <person name="Stielow B."/>
            <person name="Teixiera M."/>
            <person name="Abouelleil A."/>
            <person name="Chapman S.B."/>
            <person name="Priest M."/>
            <person name="Young S.K."/>
            <person name="Wortman J."/>
            <person name="Nusbaum C."/>
            <person name="Birren B."/>
        </authorList>
    </citation>
    <scope>NUCLEOTIDE SEQUENCE [LARGE SCALE GENOMIC DNA]</scope>
    <source>
        <strain evidence="11 12">CBS 118157</strain>
    </source>
</reference>
<proteinExistence type="inferred from homology"/>
<evidence type="ECO:0000313" key="12">
    <source>
        <dbReference type="Proteomes" id="UP000054342"/>
    </source>
</evidence>
<dbReference type="AlphaFoldDB" id="A0A0D2CKB0"/>
<dbReference type="GO" id="GO:0022857">
    <property type="term" value="F:transmembrane transporter activity"/>
    <property type="evidence" value="ECO:0007669"/>
    <property type="project" value="InterPro"/>
</dbReference>
<dbReference type="GO" id="GO:0016020">
    <property type="term" value="C:membrane"/>
    <property type="evidence" value="ECO:0007669"/>
    <property type="project" value="UniProtKB-SubCell"/>
</dbReference>
<dbReference type="PANTHER" id="PTHR48020:SF4">
    <property type="entry name" value="SYMPORT, PUTATIVE (AFU_ORTHOLOGUE AFUA_3G11790)-RELATED"/>
    <property type="match status" value="1"/>
</dbReference>
<evidence type="ECO:0000256" key="7">
    <source>
        <dbReference type="RuleBase" id="RU003346"/>
    </source>
</evidence>
<dbReference type="InterPro" id="IPR005828">
    <property type="entry name" value="MFS_sugar_transport-like"/>
</dbReference>
<feature type="transmembrane region" description="Helical" evidence="9">
    <location>
        <begin position="422"/>
        <end position="443"/>
    </location>
</feature>
<accession>A0A0D2CKB0</accession>
<protein>
    <recommendedName>
        <fullName evidence="10">Major facilitator superfamily (MFS) profile domain-containing protein</fullName>
    </recommendedName>
</protein>
<comment type="subcellular location">
    <subcellularLocation>
        <location evidence="1">Membrane</location>
        <topology evidence="1">Multi-pass membrane protein</topology>
    </subcellularLocation>
</comment>
<feature type="transmembrane region" description="Helical" evidence="9">
    <location>
        <begin position="233"/>
        <end position="255"/>
    </location>
</feature>
<dbReference type="GO" id="GO:0015791">
    <property type="term" value="P:polyol transmembrane transport"/>
    <property type="evidence" value="ECO:0007669"/>
    <property type="project" value="UniProtKB-ARBA"/>
</dbReference>
<evidence type="ECO:0000256" key="9">
    <source>
        <dbReference type="SAM" id="Phobius"/>
    </source>
</evidence>
<evidence type="ECO:0000256" key="3">
    <source>
        <dbReference type="ARBA" id="ARBA00022448"/>
    </source>
</evidence>
<feature type="transmembrane region" description="Helical" evidence="9">
    <location>
        <begin position="261"/>
        <end position="283"/>
    </location>
</feature>
<feature type="transmembrane region" description="Helical" evidence="9">
    <location>
        <begin position="449"/>
        <end position="467"/>
    </location>
</feature>
<feature type="transmembrane region" description="Helical" evidence="9">
    <location>
        <begin position="97"/>
        <end position="115"/>
    </location>
</feature>
<evidence type="ECO:0000256" key="1">
    <source>
        <dbReference type="ARBA" id="ARBA00004141"/>
    </source>
</evidence>
<dbReference type="PANTHER" id="PTHR48020">
    <property type="entry name" value="PROTON MYO-INOSITOL COTRANSPORTER"/>
    <property type="match status" value="1"/>
</dbReference>
<keyword evidence="3 7" id="KW-0813">Transport</keyword>